<dbReference type="HOGENOM" id="CLU_022017_0_2_10"/>
<evidence type="ECO:0000256" key="3">
    <source>
        <dbReference type="ARBA" id="ARBA00022692"/>
    </source>
</evidence>
<dbReference type="PANTHER" id="PTHR30250">
    <property type="entry name" value="PST FAMILY PREDICTED COLANIC ACID TRANSPORTER"/>
    <property type="match status" value="1"/>
</dbReference>
<feature type="transmembrane region" description="Helical" evidence="6">
    <location>
        <begin position="176"/>
        <end position="195"/>
    </location>
</feature>
<organism evidence="7 8">
    <name type="scientific">Flavobacterium indicum (strain DSM 17447 / CIP 109464 / GPTSA100-9)</name>
    <dbReference type="NCBI Taxonomy" id="1094466"/>
    <lineage>
        <taxon>Bacteria</taxon>
        <taxon>Pseudomonadati</taxon>
        <taxon>Bacteroidota</taxon>
        <taxon>Flavobacteriia</taxon>
        <taxon>Flavobacteriales</taxon>
        <taxon>Flavobacteriaceae</taxon>
        <taxon>Flavobacterium</taxon>
    </lineage>
</organism>
<evidence type="ECO:0000313" key="8">
    <source>
        <dbReference type="Proteomes" id="UP000007599"/>
    </source>
</evidence>
<feature type="transmembrane region" description="Helical" evidence="6">
    <location>
        <begin position="363"/>
        <end position="383"/>
    </location>
</feature>
<feature type="transmembrane region" description="Helical" evidence="6">
    <location>
        <begin position="331"/>
        <end position="351"/>
    </location>
</feature>
<feature type="transmembrane region" description="Helical" evidence="6">
    <location>
        <begin position="389"/>
        <end position="411"/>
    </location>
</feature>
<sequence length="420" mass="49045">MISVDISKIKTQLLKLIHYGSGQFVNLIVPFLLSPYLILTCGESNFGKSAIGMTIAFFVIVFVDYGSDILGVKEVSQNRYNKALLNHTLSKIVYSKIAMAVLFAIIYYVTLFFVDSSSTDKPLYLWSGTIFLAQIINPLWFFQGLEDFKNFSLLTIVSKIFYVLFCFLLVKKESDFIYINLSYSLSVVISGFVAYKILKSKYEIEFVTIKKKELFNYFNKHKTFAFSQIFTWFQLYAPILIISFLGNAKLVGQFRLVDQIISVFRTYIMMSFNFIYPKVCYEINQTYNRAIKNWSLYNLINLSFVLLLLLLIYFFRVEIVKYYHVIEIKKIVSILAISLFYPIVFLLVNCFKQLFLALHFQKLFSIITIIMSSLTILSIYFSFPYFELAGVYYSSIFVELFTLIILIILSFKYKIIHTKK</sequence>
<feature type="transmembrane region" description="Helical" evidence="6">
    <location>
        <begin position="296"/>
        <end position="315"/>
    </location>
</feature>
<evidence type="ECO:0000256" key="5">
    <source>
        <dbReference type="ARBA" id="ARBA00023136"/>
    </source>
</evidence>
<dbReference type="InterPro" id="IPR002797">
    <property type="entry name" value="Polysacc_synth"/>
</dbReference>
<gene>
    <name evidence="7" type="ordered locus">KQS_13850</name>
</gene>
<dbReference type="eggNOG" id="COG2244">
    <property type="taxonomic scope" value="Bacteria"/>
</dbReference>
<keyword evidence="5 6" id="KW-0472">Membrane</keyword>
<dbReference type="PANTHER" id="PTHR30250:SF11">
    <property type="entry name" value="O-ANTIGEN TRANSPORTER-RELATED"/>
    <property type="match status" value="1"/>
</dbReference>
<keyword evidence="8" id="KW-1185">Reference proteome</keyword>
<protein>
    <submittedName>
        <fullName evidence="7">Polysaccharide biosynthesis protein, putative O-antigen transporter</fullName>
    </submittedName>
</protein>
<dbReference type="PATRIC" id="fig|1094466.5.peg.2717"/>
<dbReference type="GO" id="GO:0005886">
    <property type="term" value="C:plasma membrane"/>
    <property type="evidence" value="ECO:0007669"/>
    <property type="project" value="UniProtKB-SubCell"/>
</dbReference>
<dbReference type="Proteomes" id="UP000007599">
    <property type="component" value="Chromosome I"/>
</dbReference>
<dbReference type="InterPro" id="IPR050833">
    <property type="entry name" value="Poly_Biosynth_Transport"/>
</dbReference>
<dbReference type="EMBL" id="HE774682">
    <property type="protein sequence ID" value="CCG54667.1"/>
    <property type="molecule type" value="Genomic_DNA"/>
</dbReference>
<dbReference type="AlphaFoldDB" id="H8XS83"/>
<dbReference type="Pfam" id="PF01943">
    <property type="entry name" value="Polysacc_synt"/>
    <property type="match status" value="1"/>
</dbReference>
<feature type="transmembrane region" description="Helical" evidence="6">
    <location>
        <begin position="224"/>
        <end position="244"/>
    </location>
</feature>
<evidence type="ECO:0000256" key="6">
    <source>
        <dbReference type="SAM" id="Phobius"/>
    </source>
</evidence>
<evidence type="ECO:0000313" key="7">
    <source>
        <dbReference type="EMBL" id="CCG54667.1"/>
    </source>
</evidence>
<feature type="transmembrane region" description="Helical" evidence="6">
    <location>
        <begin position="50"/>
        <end position="72"/>
    </location>
</feature>
<feature type="transmembrane region" description="Helical" evidence="6">
    <location>
        <begin position="16"/>
        <end position="38"/>
    </location>
</feature>
<accession>H8XS83</accession>
<proteinExistence type="predicted"/>
<evidence type="ECO:0000256" key="4">
    <source>
        <dbReference type="ARBA" id="ARBA00022989"/>
    </source>
</evidence>
<keyword evidence="2" id="KW-1003">Cell membrane</keyword>
<keyword evidence="4 6" id="KW-1133">Transmembrane helix</keyword>
<evidence type="ECO:0000256" key="1">
    <source>
        <dbReference type="ARBA" id="ARBA00004651"/>
    </source>
</evidence>
<comment type="subcellular location">
    <subcellularLocation>
        <location evidence="1">Cell membrane</location>
        <topology evidence="1">Multi-pass membrane protein</topology>
    </subcellularLocation>
</comment>
<feature type="transmembrane region" description="Helical" evidence="6">
    <location>
        <begin position="151"/>
        <end position="170"/>
    </location>
</feature>
<reference evidence="8" key="2">
    <citation type="submission" date="2012-03" db="EMBL/GenBank/DDBJ databases">
        <title>Complete genome sequence of Flavobacterium indicum GPTSA100-9T, isolated from warm spring water.</title>
        <authorList>
            <person name="Barbier P."/>
            <person name="Houel A."/>
            <person name="Loux V."/>
            <person name="Poulain J."/>
            <person name="Bernardet J.-F."/>
            <person name="Touchon M."/>
            <person name="Duchaud E."/>
        </authorList>
    </citation>
    <scope>NUCLEOTIDE SEQUENCE [LARGE SCALE GENOMIC DNA]</scope>
    <source>
        <strain evidence="8">DSM 17447 / CIP 109464 / GPTSA100-9</strain>
    </source>
</reference>
<feature type="transmembrane region" description="Helical" evidence="6">
    <location>
        <begin position="93"/>
        <end position="111"/>
    </location>
</feature>
<keyword evidence="3 6" id="KW-0812">Transmembrane</keyword>
<dbReference type="STRING" id="1094466.KQS_13850"/>
<name>H8XS83_FLAIG</name>
<evidence type="ECO:0000256" key="2">
    <source>
        <dbReference type="ARBA" id="ARBA00022475"/>
    </source>
</evidence>
<reference evidence="7 8" key="1">
    <citation type="journal article" date="2012" name="J. Bacteriol.">
        <title>Complete Genome Sequence of Flavobacterium indicum GPSTA100-9T, Isolated from Warm Spring Water.</title>
        <authorList>
            <person name="Barbier P."/>
            <person name="Houel A."/>
            <person name="Loux V."/>
            <person name="Poulain J."/>
            <person name="Bernardet J.F."/>
            <person name="Touchon M."/>
            <person name="Duchaud E."/>
        </authorList>
    </citation>
    <scope>NUCLEOTIDE SEQUENCE [LARGE SCALE GENOMIC DNA]</scope>
    <source>
        <strain evidence="8">DSM 17447 / CIP 109464 / GPTSA100-9</strain>
    </source>
</reference>
<dbReference type="KEGG" id="fin:KQS_13850"/>